<dbReference type="SUPFAM" id="SSF53822">
    <property type="entry name" value="Periplasmic binding protein-like I"/>
    <property type="match status" value="1"/>
</dbReference>
<dbReference type="PANTHER" id="PTHR30036">
    <property type="entry name" value="D-XYLOSE-BINDING PERIPLASMIC PROTEIN"/>
    <property type="match status" value="1"/>
</dbReference>
<comment type="similarity">
    <text evidence="2">Belongs to the bacterial solute-binding protein 2 family.</text>
</comment>
<dbReference type="EMBL" id="JBHUGY010000051">
    <property type="protein sequence ID" value="MFD2057056.1"/>
    <property type="molecule type" value="Genomic_DNA"/>
</dbReference>
<dbReference type="CDD" id="cd06314">
    <property type="entry name" value="PBP1_tmGBP"/>
    <property type="match status" value="1"/>
</dbReference>
<reference evidence="6" key="1">
    <citation type="journal article" date="2019" name="Int. J. Syst. Evol. Microbiol.">
        <title>The Global Catalogue of Microorganisms (GCM) 10K type strain sequencing project: providing services to taxonomists for standard genome sequencing and annotation.</title>
        <authorList>
            <consortium name="The Broad Institute Genomics Platform"/>
            <consortium name="The Broad Institute Genome Sequencing Center for Infectious Disease"/>
            <person name="Wu L."/>
            <person name="Ma J."/>
        </authorList>
    </citation>
    <scope>NUCLEOTIDE SEQUENCE [LARGE SCALE GENOMIC DNA]</scope>
    <source>
        <strain evidence="6">CGMCC 1.16226</strain>
    </source>
</reference>
<dbReference type="InterPro" id="IPR025997">
    <property type="entry name" value="SBP_2_dom"/>
</dbReference>
<comment type="subcellular location">
    <subcellularLocation>
        <location evidence="1">Periplasm</location>
    </subcellularLocation>
</comment>
<dbReference type="PANTHER" id="PTHR30036:SF7">
    <property type="entry name" value="ABC TRANSPORTER PERIPLASMIC-BINDING PROTEIN YPHF"/>
    <property type="match status" value="1"/>
</dbReference>
<evidence type="ECO:0000256" key="1">
    <source>
        <dbReference type="ARBA" id="ARBA00004418"/>
    </source>
</evidence>
<organism evidence="5 6">
    <name type="scientific">Mesorhizobium calcicola</name>
    <dbReference type="NCBI Taxonomy" id="1300310"/>
    <lineage>
        <taxon>Bacteria</taxon>
        <taxon>Pseudomonadati</taxon>
        <taxon>Pseudomonadota</taxon>
        <taxon>Alphaproteobacteria</taxon>
        <taxon>Hyphomicrobiales</taxon>
        <taxon>Phyllobacteriaceae</taxon>
        <taxon>Mesorhizobium</taxon>
    </lineage>
</organism>
<sequence length="317" mass="33948">MKNKSLVAAGAAVGLLLSSAAWAADKKMIVWVPNGASDFWKLAEAGMRKAQTELPDFDLEWKYPERADAAIQQRLIEDLAAAGADAIAVSPLNPKTQTDAFNKIGSQLPLFTFDSDAADSKRVFYIGSSNTDLGKNAGELAVKAMPKGGKCMGFVGNTGADNARERIEGFKAAAGPHSIELVDVRTDDHDQARARANVDDTLVAHGEIDCMVGFYSYNPPKIYESLRDNGKLGQITVIAFDEDPITLGAVKDGSFAGTVVQQPFEWAYQGSKLFAAYINGDKSVVPANGVDIIPGKVITKDNVDEFKADLKAKLSSQ</sequence>
<feature type="domain" description="Periplasmic binding protein" evidence="4">
    <location>
        <begin position="32"/>
        <end position="282"/>
    </location>
</feature>
<evidence type="ECO:0000313" key="5">
    <source>
        <dbReference type="EMBL" id="MFD2057056.1"/>
    </source>
</evidence>
<dbReference type="RefSeq" id="WP_379024739.1">
    <property type="nucleotide sequence ID" value="NZ_JBHUGY010000051.1"/>
</dbReference>
<name>A0ABW4WKH5_9HYPH</name>
<protein>
    <submittedName>
        <fullName evidence="5">Sugar-binding protein</fullName>
    </submittedName>
</protein>
<dbReference type="InterPro" id="IPR028082">
    <property type="entry name" value="Peripla_BP_I"/>
</dbReference>
<proteinExistence type="inferred from homology"/>
<evidence type="ECO:0000313" key="6">
    <source>
        <dbReference type="Proteomes" id="UP001597349"/>
    </source>
</evidence>
<feature type="chain" id="PRO_5047344672" evidence="3">
    <location>
        <begin position="24"/>
        <end position="317"/>
    </location>
</feature>
<gene>
    <name evidence="5" type="ORF">ACFSQT_29450</name>
</gene>
<evidence type="ECO:0000256" key="2">
    <source>
        <dbReference type="ARBA" id="ARBA00007639"/>
    </source>
</evidence>
<keyword evidence="3" id="KW-0732">Signal</keyword>
<accession>A0ABW4WKH5</accession>
<comment type="caution">
    <text evidence="5">The sequence shown here is derived from an EMBL/GenBank/DDBJ whole genome shotgun (WGS) entry which is preliminary data.</text>
</comment>
<feature type="signal peptide" evidence="3">
    <location>
        <begin position="1"/>
        <end position="23"/>
    </location>
</feature>
<dbReference type="Proteomes" id="UP001597349">
    <property type="component" value="Unassembled WGS sequence"/>
</dbReference>
<keyword evidence="6" id="KW-1185">Reference proteome</keyword>
<dbReference type="InterPro" id="IPR050555">
    <property type="entry name" value="Bact_Solute-Bind_Prot2"/>
</dbReference>
<evidence type="ECO:0000256" key="3">
    <source>
        <dbReference type="SAM" id="SignalP"/>
    </source>
</evidence>
<dbReference type="Pfam" id="PF13407">
    <property type="entry name" value="Peripla_BP_4"/>
    <property type="match status" value="1"/>
</dbReference>
<dbReference type="Gene3D" id="3.40.50.2300">
    <property type="match status" value="2"/>
</dbReference>
<evidence type="ECO:0000259" key="4">
    <source>
        <dbReference type="Pfam" id="PF13407"/>
    </source>
</evidence>